<keyword evidence="3" id="KW-1185">Reference proteome</keyword>
<dbReference type="Gene3D" id="2.40.50.140">
    <property type="entry name" value="Nucleic acid-binding proteins"/>
    <property type="match status" value="5"/>
</dbReference>
<dbReference type="EMBL" id="CAJVPV010032867">
    <property type="protein sequence ID" value="CAG8745826.1"/>
    <property type="molecule type" value="Genomic_DNA"/>
</dbReference>
<dbReference type="PANTHER" id="PTHR23270">
    <property type="entry name" value="PROGRAMMED CELL DEATH PROTEIN 11 PRE-RRNA PROCESSING PROTEIN RRP5"/>
    <property type="match status" value="1"/>
</dbReference>
<feature type="domain" description="S1 motif" evidence="1">
    <location>
        <begin position="83"/>
        <end position="151"/>
    </location>
</feature>
<dbReference type="InterPro" id="IPR003029">
    <property type="entry name" value="S1_domain"/>
</dbReference>
<dbReference type="OrthoDB" id="412781at2759"/>
<dbReference type="Pfam" id="PF23459">
    <property type="entry name" value="S1_RRP5"/>
    <property type="match status" value="1"/>
</dbReference>
<evidence type="ECO:0000313" key="2">
    <source>
        <dbReference type="EMBL" id="CAG8745826.1"/>
    </source>
</evidence>
<sequence>DHGYILSIGMNGITGFLHNKDAKNYEDKFNGGLSLSVGQLLNVSVLSVPDKHRVVHFTADPEIVENSVLSDKALRNVNVLVPGNLVKARVDNVLKNGILCNLNGIGCEIDIFHSGNVLSENQNLNVGDEIRARIIFVSITNEEKKFRLSLAPHILRLEYLENNAFPIGTIFETVTIKRVLRNFGLIMKINDSNITGYTHVSRVSDSRVNSLTDYAIDSTHRARVIGYSAVDGLLLLSLQNSVLSQRYMRYEDVQIGDIVEGTIQKVIDNGIFVTISDNINAFASQIHIDDVVQKYSGHKYKPGQFVRCRVLNVEVNEIEHKINVTLRNSFLDVERPIIKSYQDVEIGMITYGVITGVIGRGCYVSFFGDVHAFVPADQCGDGVSQNLKEHFSVGQIVNCRIKSVVREKKAMLATFRINDPVNTDLSGIKIGELVKGRVMRIKDDIIILSLDPSQIRANLHISHLSDHLSPPHLAKVAKALKQDDVLKNLLVLSKNEDKGYVN</sequence>
<reference evidence="2" key="1">
    <citation type="submission" date="2021-06" db="EMBL/GenBank/DDBJ databases">
        <authorList>
            <person name="Kallberg Y."/>
            <person name="Tangrot J."/>
            <person name="Rosling A."/>
        </authorList>
    </citation>
    <scope>NUCLEOTIDE SEQUENCE</scope>
    <source>
        <strain evidence="2">CL551</strain>
    </source>
</reference>
<evidence type="ECO:0000313" key="3">
    <source>
        <dbReference type="Proteomes" id="UP000789342"/>
    </source>
</evidence>
<proteinExistence type="predicted"/>
<dbReference type="GO" id="GO:0003723">
    <property type="term" value="F:RNA binding"/>
    <property type="evidence" value="ECO:0007669"/>
    <property type="project" value="TreeGrafter"/>
</dbReference>
<feature type="non-terminal residue" evidence="2">
    <location>
        <position position="502"/>
    </location>
</feature>
<comment type="caution">
    <text evidence="2">The sequence shown here is derived from an EMBL/GenBank/DDBJ whole genome shotgun (WGS) entry which is preliminary data.</text>
</comment>
<feature type="domain" description="S1 motif" evidence="1">
    <location>
        <begin position="347"/>
        <end position="416"/>
    </location>
</feature>
<feature type="domain" description="S1 motif" evidence="1">
    <location>
        <begin position="168"/>
        <end position="239"/>
    </location>
</feature>
<dbReference type="GO" id="GO:0006364">
    <property type="term" value="P:rRNA processing"/>
    <property type="evidence" value="ECO:0007669"/>
    <property type="project" value="InterPro"/>
</dbReference>
<dbReference type="FunFam" id="2.40.50.140:FF:000103">
    <property type="entry name" value="protein RRP5 homolog"/>
    <property type="match status" value="1"/>
</dbReference>
<name>A0A9N9NM14_9GLOM</name>
<feature type="non-terminal residue" evidence="2">
    <location>
        <position position="1"/>
    </location>
</feature>
<dbReference type="SMART" id="SM00316">
    <property type="entry name" value="S1"/>
    <property type="match status" value="5"/>
</dbReference>
<dbReference type="GO" id="GO:0032040">
    <property type="term" value="C:small-subunit processome"/>
    <property type="evidence" value="ECO:0007669"/>
    <property type="project" value="TreeGrafter"/>
</dbReference>
<dbReference type="Pfam" id="PF24685">
    <property type="entry name" value="OB_RRP5_4th"/>
    <property type="match status" value="1"/>
</dbReference>
<gene>
    <name evidence="2" type="ORF">AMORRO_LOCUS15029</name>
</gene>
<evidence type="ECO:0000259" key="1">
    <source>
        <dbReference type="PROSITE" id="PS50126"/>
    </source>
</evidence>
<dbReference type="InterPro" id="IPR057302">
    <property type="entry name" value="Rrp5_S1"/>
</dbReference>
<organism evidence="2 3">
    <name type="scientific">Acaulospora morrowiae</name>
    <dbReference type="NCBI Taxonomy" id="94023"/>
    <lineage>
        <taxon>Eukaryota</taxon>
        <taxon>Fungi</taxon>
        <taxon>Fungi incertae sedis</taxon>
        <taxon>Mucoromycota</taxon>
        <taxon>Glomeromycotina</taxon>
        <taxon>Glomeromycetes</taxon>
        <taxon>Diversisporales</taxon>
        <taxon>Acaulosporaceae</taxon>
        <taxon>Acaulospora</taxon>
    </lineage>
</organism>
<dbReference type="InterPro" id="IPR012340">
    <property type="entry name" value="NA-bd_OB-fold"/>
</dbReference>
<feature type="domain" description="S1 motif" evidence="1">
    <location>
        <begin position="431"/>
        <end position="502"/>
    </location>
</feature>
<feature type="domain" description="S1 motif" evidence="1">
    <location>
        <begin position="256"/>
        <end position="327"/>
    </location>
</feature>
<feature type="domain" description="S1 motif" evidence="1">
    <location>
        <begin position="1"/>
        <end position="60"/>
    </location>
</feature>
<protein>
    <submittedName>
        <fullName evidence="2">5447_t:CDS:1</fullName>
    </submittedName>
</protein>
<dbReference type="Proteomes" id="UP000789342">
    <property type="component" value="Unassembled WGS sequence"/>
</dbReference>
<dbReference type="PROSITE" id="PS50126">
    <property type="entry name" value="S1"/>
    <property type="match status" value="6"/>
</dbReference>
<dbReference type="AlphaFoldDB" id="A0A9N9NM14"/>
<dbReference type="SUPFAM" id="SSF50249">
    <property type="entry name" value="Nucleic acid-binding proteins"/>
    <property type="match status" value="6"/>
</dbReference>
<dbReference type="InterPro" id="IPR045209">
    <property type="entry name" value="Rrp5"/>
</dbReference>
<accession>A0A9N9NM14</accession>
<dbReference type="PANTHER" id="PTHR23270:SF10">
    <property type="entry name" value="PROTEIN RRP5 HOMOLOG"/>
    <property type="match status" value="1"/>
</dbReference>
<dbReference type="InterPro" id="IPR057301">
    <property type="entry name" value="Rrp5_OB_4th"/>
</dbReference>